<protein>
    <submittedName>
        <fullName evidence="9">Efflux pump antibiotic resistance protein</fullName>
    </submittedName>
</protein>
<feature type="transmembrane region" description="Helical" evidence="7">
    <location>
        <begin position="121"/>
        <end position="141"/>
    </location>
</feature>
<dbReference type="PANTHER" id="PTHR23501">
    <property type="entry name" value="MAJOR FACILITATOR SUPERFAMILY"/>
    <property type="match status" value="1"/>
</dbReference>
<keyword evidence="4 7" id="KW-1133">Transmembrane helix</keyword>
<dbReference type="Gene3D" id="1.20.1720.10">
    <property type="entry name" value="Multidrug resistance protein D"/>
    <property type="match status" value="1"/>
</dbReference>
<dbReference type="AlphaFoldDB" id="A0A317WVT5"/>
<feature type="transmembrane region" description="Helical" evidence="7">
    <location>
        <begin position="52"/>
        <end position="70"/>
    </location>
</feature>
<evidence type="ECO:0000256" key="4">
    <source>
        <dbReference type="ARBA" id="ARBA00022989"/>
    </source>
</evidence>
<evidence type="ECO:0000256" key="1">
    <source>
        <dbReference type="ARBA" id="ARBA00004141"/>
    </source>
</evidence>
<feature type="transmembrane region" description="Helical" evidence="7">
    <location>
        <begin position="452"/>
        <end position="471"/>
    </location>
</feature>
<evidence type="ECO:0000313" key="9">
    <source>
        <dbReference type="EMBL" id="PWY90453.1"/>
    </source>
</evidence>
<evidence type="ECO:0000256" key="3">
    <source>
        <dbReference type="ARBA" id="ARBA00022692"/>
    </source>
</evidence>
<dbReference type="Gene3D" id="1.20.1250.20">
    <property type="entry name" value="MFS general substrate transporter like domains"/>
    <property type="match status" value="1"/>
</dbReference>
<feature type="transmembrane region" description="Helical" evidence="7">
    <location>
        <begin position="360"/>
        <end position="379"/>
    </location>
</feature>
<feature type="transmembrane region" description="Helical" evidence="7">
    <location>
        <begin position="210"/>
        <end position="230"/>
    </location>
</feature>
<dbReference type="EMBL" id="MSFK01000010">
    <property type="protein sequence ID" value="PWY90453.1"/>
    <property type="molecule type" value="Genomic_DNA"/>
</dbReference>
<dbReference type="InterPro" id="IPR036259">
    <property type="entry name" value="MFS_trans_sf"/>
</dbReference>
<feature type="transmembrane region" description="Helical" evidence="7">
    <location>
        <begin position="250"/>
        <end position="269"/>
    </location>
</feature>
<dbReference type="GeneID" id="37118319"/>
<keyword evidence="5 7" id="KW-0472">Membrane</keyword>
<dbReference type="SUPFAM" id="SSF103473">
    <property type="entry name" value="MFS general substrate transporter"/>
    <property type="match status" value="1"/>
</dbReference>
<feature type="transmembrane region" description="Helical" evidence="7">
    <location>
        <begin position="281"/>
        <end position="298"/>
    </location>
</feature>
<dbReference type="OrthoDB" id="10021397at2759"/>
<evidence type="ECO:0000256" key="6">
    <source>
        <dbReference type="SAM" id="MobiDB-lite"/>
    </source>
</evidence>
<feature type="transmembrane region" description="Helical" evidence="7">
    <location>
        <begin position="386"/>
        <end position="407"/>
    </location>
</feature>
<feature type="transmembrane region" description="Helical" evidence="7">
    <location>
        <begin position="319"/>
        <end position="340"/>
    </location>
</feature>
<name>A0A317WVT5_9EURO</name>
<dbReference type="Pfam" id="PF07690">
    <property type="entry name" value="MFS_1"/>
    <property type="match status" value="1"/>
</dbReference>
<evidence type="ECO:0000313" key="10">
    <source>
        <dbReference type="Proteomes" id="UP000246702"/>
    </source>
</evidence>
<comment type="subcellular location">
    <subcellularLocation>
        <location evidence="1">Membrane</location>
        <topology evidence="1">Multi-pass membrane protein</topology>
    </subcellularLocation>
</comment>
<evidence type="ECO:0000256" key="2">
    <source>
        <dbReference type="ARBA" id="ARBA00022448"/>
    </source>
</evidence>
<dbReference type="GO" id="GO:0022857">
    <property type="term" value="F:transmembrane transporter activity"/>
    <property type="evidence" value="ECO:0007669"/>
    <property type="project" value="InterPro"/>
</dbReference>
<dbReference type="InterPro" id="IPR011701">
    <property type="entry name" value="MFS"/>
</dbReference>
<gene>
    <name evidence="9" type="ORF">BO94DRAFT_593304</name>
</gene>
<organism evidence="9 10">
    <name type="scientific">Aspergillus sclerotioniger CBS 115572</name>
    <dbReference type="NCBI Taxonomy" id="1450535"/>
    <lineage>
        <taxon>Eukaryota</taxon>
        <taxon>Fungi</taxon>
        <taxon>Dikarya</taxon>
        <taxon>Ascomycota</taxon>
        <taxon>Pezizomycotina</taxon>
        <taxon>Eurotiomycetes</taxon>
        <taxon>Eurotiomycetidae</taxon>
        <taxon>Eurotiales</taxon>
        <taxon>Aspergillaceae</taxon>
        <taxon>Aspergillus</taxon>
        <taxon>Aspergillus subgen. Circumdati</taxon>
    </lineage>
</organism>
<dbReference type="GO" id="GO:0005886">
    <property type="term" value="C:plasma membrane"/>
    <property type="evidence" value="ECO:0007669"/>
    <property type="project" value="TreeGrafter"/>
</dbReference>
<dbReference type="InterPro" id="IPR020846">
    <property type="entry name" value="MFS_dom"/>
</dbReference>
<reference evidence="9 10" key="1">
    <citation type="submission" date="2016-12" db="EMBL/GenBank/DDBJ databases">
        <title>The genomes of Aspergillus section Nigri reveals drivers in fungal speciation.</title>
        <authorList>
            <consortium name="DOE Joint Genome Institute"/>
            <person name="Vesth T.C."/>
            <person name="Nybo J."/>
            <person name="Theobald S."/>
            <person name="Brandl J."/>
            <person name="Frisvad J.C."/>
            <person name="Nielsen K.F."/>
            <person name="Lyhne E.K."/>
            <person name="Kogle M.E."/>
            <person name="Kuo A."/>
            <person name="Riley R."/>
            <person name="Clum A."/>
            <person name="Nolan M."/>
            <person name="Lipzen A."/>
            <person name="Salamov A."/>
            <person name="Henrissat B."/>
            <person name="Wiebenga A."/>
            <person name="De Vries R.P."/>
            <person name="Grigoriev I.V."/>
            <person name="Mortensen U.H."/>
            <person name="Andersen M.R."/>
            <person name="Baker S.E."/>
        </authorList>
    </citation>
    <scope>NUCLEOTIDE SEQUENCE [LARGE SCALE GENOMIC DNA]</scope>
    <source>
        <strain evidence="9 10">CBS 115572</strain>
    </source>
</reference>
<keyword evidence="10" id="KW-1185">Reference proteome</keyword>
<dbReference type="PROSITE" id="PS50850">
    <property type="entry name" value="MFS"/>
    <property type="match status" value="1"/>
</dbReference>
<proteinExistence type="predicted"/>
<sequence length="552" mass="59017">MSPCPTITDAPIPPTTATSQSESDNGWNESKEALQADTDLSPTSTEDYMDGVLLHVIMLCLSVAMFLVSLDTTIISTAIPQITDEFSSTADVGWYGSAFLLGSAVTQAPWGKLYGFFNLKWTYLICLLTFELGSLLCALSHTSAAFIVGRAIAGVGASGIGSGIYTIIGVCAPPRRRPVLVGITGLAFLLASIAGPMVGGVFTTKVSWRWCFWVNLPIGGATFAIVLCFFRTPSVTAHMKASWKEIIFQLDLVGIATLTGALLCLLLGLEWGVSNSWHNRDVIGCLVGFPLLMGLFIANEFFWDSRAMIPRRLLLKQSVAVNIAFTFLVGGAFFLLLYYMPIYFQAVKGDSAADSGIRTLPLVLSAGVTAVIGAIGFGVTGYPAPFLLVGGILISVGGGLLYTLDLATQPRFWIPYQILAGIGIGASLQVPIIMNQAMVEASDMSTMTSMTLFFKCLGASVFMQAGQTIFLDKVKRELLTMSSLADVSANQILAGGLLTSKNIDMESSRGFLTAYFFGLKDVFVLVVALSGLATLLALLVGRDKMDMARLLM</sequence>
<evidence type="ECO:0000256" key="5">
    <source>
        <dbReference type="ARBA" id="ARBA00023136"/>
    </source>
</evidence>
<feature type="transmembrane region" description="Helical" evidence="7">
    <location>
        <begin position="147"/>
        <end position="172"/>
    </location>
</feature>
<dbReference type="CDD" id="cd17502">
    <property type="entry name" value="MFS_Azr1_MDR_like"/>
    <property type="match status" value="1"/>
</dbReference>
<feature type="transmembrane region" description="Helical" evidence="7">
    <location>
        <begin position="179"/>
        <end position="198"/>
    </location>
</feature>
<feature type="compositionally biased region" description="Polar residues" evidence="6">
    <location>
        <begin position="19"/>
        <end position="28"/>
    </location>
</feature>
<feature type="transmembrane region" description="Helical" evidence="7">
    <location>
        <begin position="522"/>
        <end position="541"/>
    </location>
</feature>
<evidence type="ECO:0000256" key="7">
    <source>
        <dbReference type="SAM" id="Phobius"/>
    </source>
</evidence>
<evidence type="ECO:0000259" key="8">
    <source>
        <dbReference type="PROSITE" id="PS50850"/>
    </source>
</evidence>
<dbReference type="Proteomes" id="UP000246702">
    <property type="component" value="Unassembled WGS sequence"/>
</dbReference>
<accession>A0A317WVT5</accession>
<feature type="domain" description="Major facilitator superfamily (MFS) profile" evidence="8">
    <location>
        <begin position="57"/>
        <end position="545"/>
    </location>
</feature>
<keyword evidence="3 7" id="KW-0812">Transmembrane</keyword>
<keyword evidence="2" id="KW-0813">Transport</keyword>
<dbReference type="PANTHER" id="PTHR23501:SF177">
    <property type="entry name" value="MAJOR FACILITATOR SUPERFAMILY (MFS) PROFILE DOMAIN-CONTAINING PROTEIN-RELATED"/>
    <property type="match status" value="1"/>
</dbReference>
<feature type="region of interest" description="Disordered" evidence="6">
    <location>
        <begin position="1"/>
        <end position="29"/>
    </location>
</feature>
<feature type="compositionally biased region" description="Low complexity" evidence="6">
    <location>
        <begin position="1"/>
        <end position="18"/>
    </location>
</feature>
<dbReference type="RefSeq" id="XP_025468831.1">
    <property type="nucleotide sequence ID" value="XM_025616176.1"/>
</dbReference>
<feature type="transmembrane region" description="Helical" evidence="7">
    <location>
        <begin position="413"/>
        <end position="432"/>
    </location>
</feature>
<comment type="caution">
    <text evidence="9">The sequence shown here is derived from an EMBL/GenBank/DDBJ whole genome shotgun (WGS) entry which is preliminary data.</text>
</comment>